<keyword evidence="2" id="KW-1185">Reference proteome</keyword>
<dbReference type="Proteomes" id="UP000075902">
    <property type="component" value="Unassembled WGS sequence"/>
</dbReference>
<protein>
    <submittedName>
        <fullName evidence="1">Uncharacterized protein</fullName>
    </submittedName>
</protein>
<accession>A0A182TEV5</accession>
<sequence length="128" mass="13952">MLGGGGGGGSSNGSKSRRLERLHPLDRGPQALLELGQLAPQVRIIPHELLVHLRQLLEVVLEEGNLLLLGERPAVVLGVLRVEHEQLAQRVQRLELLGHRILQPLEILAGLFASLVAPSLRPVRGHTH</sequence>
<name>A0A182TEV5_9DIPT</name>
<evidence type="ECO:0000313" key="2">
    <source>
        <dbReference type="Proteomes" id="UP000075902"/>
    </source>
</evidence>
<reference evidence="1" key="2">
    <citation type="submission" date="2020-05" db="UniProtKB">
        <authorList>
            <consortium name="EnsemblMetazoa"/>
        </authorList>
    </citation>
    <scope>IDENTIFICATION</scope>
    <source>
        <strain evidence="1">CM1001059</strain>
    </source>
</reference>
<dbReference type="AlphaFoldDB" id="A0A182TEV5"/>
<organism evidence="1 2">
    <name type="scientific">Anopheles melas</name>
    <dbReference type="NCBI Taxonomy" id="34690"/>
    <lineage>
        <taxon>Eukaryota</taxon>
        <taxon>Metazoa</taxon>
        <taxon>Ecdysozoa</taxon>
        <taxon>Arthropoda</taxon>
        <taxon>Hexapoda</taxon>
        <taxon>Insecta</taxon>
        <taxon>Pterygota</taxon>
        <taxon>Neoptera</taxon>
        <taxon>Endopterygota</taxon>
        <taxon>Diptera</taxon>
        <taxon>Nematocera</taxon>
        <taxon>Culicoidea</taxon>
        <taxon>Culicidae</taxon>
        <taxon>Anophelinae</taxon>
        <taxon>Anopheles</taxon>
    </lineage>
</organism>
<dbReference type="EnsemblMetazoa" id="AMEC001068-RA">
    <property type="protein sequence ID" value="AMEC001068-PA"/>
    <property type="gene ID" value="AMEC001068"/>
</dbReference>
<proteinExistence type="predicted"/>
<evidence type="ECO:0000313" key="1">
    <source>
        <dbReference type="EnsemblMetazoa" id="AMEC001068-PA"/>
    </source>
</evidence>
<reference evidence="2" key="1">
    <citation type="submission" date="2014-01" db="EMBL/GenBank/DDBJ databases">
        <title>The Genome Sequence of Anopheles melas CM1001059_A (V2).</title>
        <authorList>
            <consortium name="The Broad Institute Genomics Platform"/>
            <person name="Neafsey D.E."/>
            <person name="Besansky N."/>
            <person name="Howell P."/>
            <person name="Walton C."/>
            <person name="Young S.K."/>
            <person name="Zeng Q."/>
            <person name="Gargeya S."/>
            <person name="Fitzgerald M."/>
            <person name="Haas B."/>
            <person name="Abouelleil A."/>
            <person name="Allen A.W."/>
            <person name="Alvarado L."/>
            <person name="Arachchi H.M."/>
            <person name="Berlin A.M."/>
            <person name="Chapman S.B."/>
            <person name="Gainer-Dewar J."/>
            <person name="Goldberg J."/>
            <person name="Griggs A."/>
            <person name="Gujja S."/>
            <person name="Hansen M."/>
            <person name="Howarth C."/>
            <person name="Imamovic A."/>
            <person name="Ireland A."/>
            <person name="Larimer J."/>
            <person name="McCowan C."/>
            <person name="Murphy C."/>
            <person name="Pearson M."/>
            <person name="Poon T.W."/>
            <person name="Priest M."/>
            <person name="Roberts A."/>
            <person name="Saif S."/>
            <person name="Shea T."/>
            <person name="Sisk P."/>
            <person name="Sykes S."/>
            <person name="Wortman J."/>
            <person name="Nusbaum C."/>
            <person name="Birren B."/>
        </authorList>
    </citation>
    <scope>NUCLEOTIDE SEQUENCE [LARGE SCALE GENOMIC DNA]</scope>
    <source>
        <strain evidence="2">CM1001059</strain>
    </source>
</reference>
<dbReference type="VEuPathDB" id="VectorBase:AMEC001068"/>